<proteinExistence type="predicted"/>
<keyword evidence="1" id="KW-0812">Transmembrane</keyword>
<evidence type="ECO:0000313" key="4">
    <source>
        <dbReference type="Proteomes" id="UP000218231"/>
    </source>
</evidence>
<name>A0A2A2LQ59_9BILA</name>
<keyword evidence="1" id="KW-0472">Membrane</keyword>
<evidence type="ECO:0000259" key="2">
    <source>
        <dbReference type="Pfam" id="PF00149"/>
    </source>
</evidence>
<sequence>MSLVNILMFHELMKYFIFPAEAKLSKCERAKNRQNRERATIIFVVFSILAQTNYFMYYAGEFLQWLLFDVTGIALGFWTNFSAFILGFFLVNQFTQYFYRFSIVQRIVDFFGQISFIHSLTFDRRTQIRFSFFVALVMSIAMLFSSDRILVKDLTLKIPNFSAKEGKLKLAMVSDLHVGASVYEEQIAHVADKLLNMDVDAVLIVGDMVDGTREQLEERLKPLWVVANRFPTYFVTGNHDYYYGNVEEWLDLYREKNIKVLTNNASIVKGVCLAGVNDISSGKMGIKNHKMNITQAIKWCPAKSTKILLAHNPASVLEASRIDLQSIDLILSGHTHAGQFYVVLPAVLWFLPYFYGVYDLSNLGGHTLMISAGTLYQGPPMKMLRMSEIWNLTIINGN</sequence>
<dbReference type="Proteomes" id="UP000218231">
    <property type="component" value="Unassembled WGS sequence"/>
</dbReference>
<keyword evidence="4" id="KW-1185">Reference proteome</keyword>
<dbReference type="OrthoDB" id="783096at2759"/>
<feature type="transmembrane region" description="Helical" evidence="1">
    <location>
        <begin position="65"/>
        <end position="91"/>
    </location>
</feature>
<accession>A0A2A2LQ59</accession>
<gene>
    <name evidence="3" type="ORF">WR25_07594</name>
</gene>
<dbReference type="Pfam" id="PF00149">
    <property type="entry name" value="Metallophos"/>
    <property type="match status" value="1"/>
</dbReference>
<dbReference type="CDD" id="cd07385">
    <property type="entry name" value="MPP_YkuE_C"/>
    <property type="match status" value="1"/>
</dbReference>
<dbReference type="PANTHER" id="PTHR31302:SF30">
    <property type="entry name" value="CALCINEURIN-LIKE PHOSPHOESTERASE DOMAIN-CONTAINING PROTEIN"/>
    <property type="match status" value="1"/>
</dbReference>
<comment type="caution">
    <text evidence="3">The sequence shown here is derived from an EMBL/GenBank/DDBJ whole genome shotgun (WGS) entry which is preliminary data.</text>
</comment>
<dbReference type="InterPro" id="IPR029052">
    <property type="entry name" value="Metallo-depent_PP-like"/>
</dbReference>
<evidence type="ECO:0000256" key="1">
    <source>
        <dbReference type="SAM" id="Phobius"/>
    </source>
</evidence>
<dbReference type="InterPro" id="IPR004843">
    <property type="entry name" value="Calcineurin-like_PHP"/>
</dbReference>
<dbReference type="GO" id="GO:0016787">
    <property type="term" value="F:hydrolase activity"/>
    <property type="evidence" value="ECO:0007669"/>
    <property type="project" value="InterPro"/>
</dbReference>
<dbReference type="InterPro" id="IPR051158">
    <property type="entry name" value="Metallophosphoesterase_sf"/>
</dbReference>
<dbReference type="AlphaFoldDB" id="A0A2A2LQ59"/>
<organism evidence="3 4">
    <name type="scientific">Diploscapter pachys</name>
    <dbReference type="NCBI Taxonomy" id="2018661"/>
    <lineage>
        <taxon>Eukaryota</taxon>
        <taxon>Metazoa</taxon>
        <taxon>Ecdysozoa</taxon>
        <taxon>Nematoda</taxon>
        <taxon>Chromadorea</taxon>
        <taxon>Rhabditida</taxon>
        <taxon>Rhabditina</taxon>
        <taxon>Rhabditomorpha</taxon>
        <taxon>Rhabditoidea</taxon>
        <taxon>Rhabditidae</taxon>
        <taxon>Diploscapter</taxon>
    </lineage>
</organism>
<evidence type="ECO:0000313" key="3">
    <source>
        <dbReference type="EMBL" id="PAV88363.1"/>
    </source>
</evidence>
<protein>
    <recommendedName>
        <fullName evidence="2">Calcineurin-like phosphoesterase domain-containing protein</fullName>
    </recommendedName>
</protein>
<dbReference type="Gene3D" id="3.60.21.10">
    <property type="match status" value="1"/>
</dbReference>
<feature type="domain" description="Calcineurin-like phosphoesterase" evidence="2">
    <location>
        <begin position="169"/>
        <end position="337"/>
    </location>
</feature>
<keyword evidence="1" id="KW-1133">Transmembrane helix</keyword>
<dbReference type="PANTHER" id="PTHR31302">
    <property type="entry name" value="TRANSMEMBRANE PROTEIN WITH METALLOPHOSPHOESTERASE DOMAIN-RELATED"/>
    <property type="match status" value="1"/>
</dbReference>
<feature type="transmembrane region" description="Helical" evidence="1">
    <location>
        <begin position="39"/>
        <end position="59"/>
    </location>
</feature>
<reference evidence="3 4" key="1">
    <citation type="journal article" date="2017" name="Curr. Biol.">
        <title>Genome architecture and evolution of a unichromosomal asexual nematode.</title>
        <authorList>
            <person name="Fradin H."/>
            <person name="Zegar C."/>
            <person name="Gutwein M."/>
            <person name="Lucas J."/>
            <person name="Kovtun M."/>
            <person name="Corcoran D."/>
            <person name="Baugh L.R."/>
            <person name="Kiontke K."/>
            <person name="Gunsalus K."/>
            <person name="Fitch D.H."/>
            <person name="Piano F."/>
        </authorList>
    </citation>
    <scope>NUCLEOTIDE SEQUENCE [LARGE SCALE GENOMIC DNA]</scope>
    <source>
        <strain evidence="3">PF1309</strain>
    </source>
</reference>
<feature type="transmembrane region" description="Helical" evidence="1">
    <location>
        <begin position="128"/>
        <end position="145"/>
    </location>
</feature>
<dbReference type="SUPFAM" id="SSF56300">
    <property type="entry name" value="Metallo-dependent phosphatases"/>
    <property type="match status" value="1"/>
</dbReference>
<dbReference type="EMBL" id="LIAE01006521">
    <property type="protein sequence ID" value="PAV88363.1"/>
    <property type="molecule type" value="Genomic_DNA"/>
</dbReference>